<proteinExistence type="predicted"/>
<evidence type="ECO:0000313" key="3">
    <source>
        <dbReference type="Proteomes" id="UP001189429"/>
    </source>
</evidence>
<protein>
    <submittedName>
        <fullName evidence="2">Uncharacterized protein</fullName>
    </submittedName>
</protein>
<evidence type="ECO:0000313" key="2">
    <source>
        <dbReference type="EMBL" id="CAK0835025.1"/>
    </source>
</evidence>
<sequence>MAALGLPRPALAETRAFGGGPAPGAGAEKLGPPLCESPRRVLGDISNSPRSLAAPACRPSPRGLPAGPRGLPGAPAGRSEPASLLFGLPGAAAFEVFDDVAGSYSGAAAGSSLVGGAGRAGGPEAGALPRPVVAAAGAAPEAAPPDPGWGVEELEPPEELAELLVAGMRRADQEAAARGAAEACGDALDAAGAAAAAPSRQARRPIVGDRRTGSAWSCWRPLRRRCCQVASWTSIPTAI</sequence>
<keyword evidence="3" id="KW-1185">Reference proteome</keyword>
<feature type="region of interest" description="Disordered" evidence="1">
    <location>
        <begin position="1"/>
        <end position="78"/>
    </location>
</feature>
<organism evidence="2 3">
    <name type="scientific">Prorocentrum cordatum</name>
    <dbReference type="NCBI Taxonomy" id="2364126"/>
    <lineage>
        <taxon>Eukaryota</taxon>
        <taxon>Sar</taxon>
        <taxon>Alveolata</taxon>
        <taxon>Dinophyceae</taxon>
        <taxon>Prorocentrales</taxon>
        <taxon>Prorocentraceae</taxon>
        <taxon>Prorocentrum</taxon>
    </lineage>
</organism>
<gene>
    <name evidence="2" type="ORF">PCOR1329_LOCUS32213</name>
</gene>
<accession>A0ABN9SSK4</accession>
<comment type="caution">
    <text evidence="2">The sequence shown here is derived from an EMBL/GenBank/DDBJ whole genome shotgun (WGS) entry which is preliminary data.</text>
</comment>
<feature type="compositionally biased region" description="Low complexity" evidence="1">
    <location>
        <begin position="59"/>
        <end position="78"/>
    </location>
</feature>
<feature type="compositionally biased region" description="Low complexity" evidence="1">
    <location>
        <begin position="24"/>
        <end position="33"/>
    </location>
</feature>
<dbReference type="Proteomes" id="UP001189429">
    <property type="component" value="Unassembled WGS sequence"/>
</dbReference>
<dbReference type="EMBL" id="CAUYUJ010012980">
    <property type="protein sequence ID" value="CAK0835025.1"/>
    <property type="molecule type" value="Genomic_DNA"/>
</dbReference>
<name>A0ABN9SSK4_9DINO</name>
<reference evidence="2" key="1">
    <citation type="submission" date="2023-10" db="EMBL/GenBank/DDBJ databases">
        <authorList>
            <person name="Chen Y."/>
            <person name="Shah S."/>
            <person name="Dougan E. K."/>
            <person name="Thang M."/>
            <person name="Chan C."/>
        </authorList>
    </citation>
    <scope>NUCLEOTIDE SEQUENCE [LARGE SCALE GENOMIC DNA]</scope>
</reference>
<evidence type="ECO:0000256" key="1">
    <source>
        <dbReference type="SAM" id="MobiDB-lite"/>
    </source>
</evidence>